<protein>
    <submittedName>
        <fullName evidence="2">Uncharacterized protein</fullName>
    </submittedName>
</protein>
<keyword evidence="1" id="KW-0472">Membrane</keyword>
<keyword evidence="1" id="KW-1133">Transmembrane helix</keyword>
<feature type="transmembrane region" description="Helical" evidence="1">
    <location>
        <begin position="6"/>
        <end position="31"/>
    </location>
</feature>
<proteinExistence type="predicted"/>
<dbReference type="AlphaFoldDB" id="A0A1W2G585"/>
<evidence type="ECO:0000256" key="1">
    <source>
        <dbReference type="SAM" id="Phobius"/>
    </source>
</evidence>
<organism evidence="2 3">
    <name type="scientific">Reichenbachiella faecimaris</name>
    <dbReference type="NCBI Taxonomy" id="692418"/>
    <lineage>
        <taxon>Bacteria</taxon>
        <taxon>Pseudomonadati</taxon>
        <taxon>Bacteroidota</taxon>
        <taxon>Cytophagia</taxon>
        <taxon>Cytophagales</taxon>
        <taxon>Reichenbachiellaceae</taxon>
        <taxon>Reichenbachiella</taxon>
    </lineage>
</organism>
<keyword evidence="3" id="KW-1185">Reference proteome</keyword>
<dbReference type="EMBL" id="FWYF01000001">
    <property type="protein sequence ID" value="SMD31835.1"/>
    <property type="molecule type" value="Genomic_DNA"/>
</dbReference>
<accession>A0A1W2G585</accession>
<name>A0A1W2G585_REIFA</name>
<dbReference type="Proteomes" id="UP000192472">
    <property type="component" value="Unassembled WGS sequence"/>
</dbReference>
<gene>
    <name evidence="2" type="ORF">SAMN04488029_0173</name>
</gene>
<reference evidence="2 3" key="1">
    <citation type="submission" date="2017-04" db="EMBL/GenBank/DDBJ databases">
        <authorList>
            <person name="Afonso C.L."/>
            <person name="Miller P.J."/>
            <person name="Scott M.A."/>
            <person name="Spackman E."/>
            <person name="Goraichik I."/>
            <person name="Dimitrov K.M."/>
            <person name="Suarez D.L."/>
            <person name="Swayne D.E."/>
        </authorList>
    </citation>
    <scope>NUCLEOTIDE SEQUENCE [LARGE SCALE GENOMIC DNA]</scope>
    <source>
        <strain evidence="2 3">DSM 26133</strain>
    </source>
</reference>
<keyword evidence="1" id="KW-0812">Transmembrane</keyword>
<evidence type="ECO:0000313" key="2">
    <source>
        <dbReference type="EMBL" id="SMD31835.1"/>
    </source>
</evidence>
<evidence type="ECO:0000313" key="3">
    <source>
        <dbReference type="Proteomes" id="UP000192472"/>
    </source>
</evidence>
<sequence>MYFSQTFLSVLIMLALAGIIATVVSLVWLFIKDIKSKKLW</sequence>